<dbReference type="Proteomes" id="UP000055060">
    <property type="component" value="Unassembled WGS sequence"/>
</dbReference>
<dbReference type="InterPro" id="IPR027417">
    <property type="entry name" value="P-loop_NTPase"/>
</dbReference>
<dbReference type="Gene3D" id="3.30.230.10">
    <property type="match status" value="1"/>
</dbReference>
<dbReference type="InterPro" id="IPR035649">
    <property type="entry name" value="EFG_V"/>
</dbReference>
<dbReference type="CDD" id="cd01434">
    <property type="entry name" value="EFG_mtEFG1_IV"/>
    <property type="match status" value="1"/>
</dbReference>
<dbReference type="STRING" id="360412.LARV_03044"/>
<sequence length="691" mass="75748">MKEYTTESIRNIALASHSSAGKTLLTEAFLHFTGATTRMGKIEDGTTVSDFDEEEVRRGISIYTSVIPVEYKGNKINVLDTPGYTDFVGEMISALRVADSAVILVDSVAGLEVGTELAWDYCNTYKLPRFLVINKMERENANFQKVLASVENFTDIRLIPVQLPWGEKAAFQGVIDLLSMKALKGDGKTVVDIPAEFKDAAEEAHMKLVEAAAEGDDSLLEKYLESGELSAEEILSGLKQVVRSCNYVPVFVAAGGAEIGIQPLLDGIITLLPSPSEAPAVQATNAKGETEEVKASDSGPLAAYVWKTTADPFVGKQTFFRIYSGTLNSDSRVWNQTKSIEERLGTLSIPRGKEGLPIKVVHAGDLCYIPKLSETSTGNTICDKAHPLILPAPNYPTALYQVAVNPKTQADSTKISSALTRLCEEDMTLSWHMEPSTNQTILQGMGDQHIDVAVRRATSKFQVGLTMLEPKVPYKETITKKGQAMYRHKKQTGGSGQFGEVHLRVEPSEQPFEFTWDVFGGAISQNYSSSIQKGIQAVMKEGILAGFPISGVHVSVFDGKEHPVDSKPIAFEIAGREAFKLAYMDSNPVLYEPIMDIRVIVPEENMGDILGDLNTRRARVQGMETEKGRSIVSAQVPLSEMLRYTTTLRSLTGGRGIFSMELARYDVVPRNVQEEIVADRQKELAASKEKE</sequence>
<dbReference type="FunFam" id="3.30.70.240:FF:000001">
    <property type="entry name" value="Elongation factor G"/>
    <property type="match status" value="1"/>
</dbReference>
<dbReference type="NCBIfam" id="NF009381">
    <property type="entry name" value="PRK12740.1-5"/>
    <property type="match status" value="1"/>
</dbReference>
<evidence type="ECO:0000313" key="5">
    <source>
        <dbReference type="Proteomes" id="UP000055060"/>
    </source>
</evidence>
<organism evidence="4">
    <name type="scientific">Longilinea arvoryzae</name>
    <dbReference type="NCBI Taxonomy" id="360412"/>
    <lineage>
        <taxon>Bacteria</taxon>
        <taxon>Bacillati</taxon>
        <taxon>Chloroflexota</taxon>
        <taxon>Anaerolineae</taxon>
        <taxon>Anaerolineales</taxon>
        <taxon>Anaerolineaceae</taxon>
        <taxon>Longilinea</taxon>
    </lineage>
</organism>
<evidence type="ECO:0000256" key="1">
    <source>
        <dbReference type="ARBA" id="ARBA00022741"/>
    </source>
</evidence>
<dbReference type="GO" id="GO:0005525">
    <property type="term" value="F:GTP binding"/>
    <property type="evidence" value="ECO:0007669"/>
    <property type="project" value="UniProtKB-KW"/>
</dbReference>
<dbReference type="GO" id="GO:0003746">
    <property type="term" value="F:translation elongation factor activity"/>
    <property type="evidence" value="ECO:0007669"/>
    <property type="project" value="UniProtKB-KW"/>
</dbReference>
<dbReference type="PANTHER" id="PTHR43261">
    <property type="entry name" value="TRANSLATION ELONGATION FACTOR G-RELATED"/>
    <property type="match status" value="1"/>
</dbReference>
<keyword evidence="2" id="KW-0342">GTP-binding</keyword>
<dbReference type="GO" id="GO:0032790">
    <property type="term" value="P:ribosome disassembly"/>
    <property type="evidence" value="ECO:0007669"/>
    <property type="project" value="TreeGrafter"/>
</dbReference>
<feature type="domain" description="Tr-type G" evidence="3">
    <location>
        <begin position="7"/>
        <end position="276"/>
    </location>
</feature>
<keyword evidence="1" id="KW-0547">Nucleotide-binding</keyword>
<dbReference type="GO" id="GO:0003924">
    <property type="term" value="F:GTPase activity"/>
    <property type="evidence" value="ECO:0007669"/>
    <property type="project" value="InterPro"/>
</dbReference>
<keyword evidence="4" id="KW-0648">Protein biosynthesis</keyword>
<evidence type="ECO:0000256" key="2">
    <source>
        <dbReference type="ARBA" id="ARBA00023134"/>
    </source>
</evidence>
<keyword evidence="4" id="KW-0251">Elongation factor</keyword>
<dbReference type="SUPFAM" id="SSF54211">
    <property type="entry name" value="Ribosomal protein S5 domain 2-like"/>
    <property type="match status" value="1"/>
</dbReference>
<name>A0A0S7BBR1_9CHLR</name>
<dbReference type="CDD" id="cd04088">
    <property type="entry name" value="EFG_mtEFG_II"/>
    <property type="match status" value="1"/>
</dbReference>
<dbReference type="SMART" id="SM00838">
    <property type="entry name" value="EFG_C"/>
    <property type="match status" value="1"/>
</dbReference>
<evidence type="ECO:0000259" key="3">
    <source>
        <dbReference type="PROSITE" id="PS51722"/>
    </source>
</evidence>
<dbReference type="PRINTS" id="PR00315">
    <property type="entry name" value="ELONGATNFCT"/>
</dbReference>
<dbReference type="InterPro" id="IPR009000">
    <property type="entry name" value="Transl_B-barrel_sf"/>
</dbReference>
<dbReference type="PANTHER" id="PTHR43261:SF6">
    <property type="entry name" value="ELONGATION FACTOR G-LIKE PROTEIN"/>
    <property type="match status" value="1"/>
</dbReference>
<dbReference type="SMART" id="SM00889">
    <property type="entry name" value="EFG_IV"/>
    <property type="match status" value="1"/>
</dbReference>
<dbReference type="InterPro" id="IPR005225">
    <property type="entry name" value="Small_GTP-bd"/>
</dbReference>
<dbReference type="OrthoDB" id="9804431at2"/>
<gene>
    <name evidence="4" type="ORF">LARV_03044</name>
</gene>
<dbReference type="InterPro" id="IPR041095">
    <property type="entry name" value="EFG_II"/>
</dbReference>
<reference evidence="4" key="1">
    <citation type="submission" date="2015-07" db="EMBL/GenBank/DDBJ databases">
        <title>Draft Genome Sequences of Anaerolinea thermolimosa IMO-1, Bellilinea caldifistulae GOMI-1, Leptolinea tardivitalis YMTK-2, Levilinea saccharolytica KIBI-1,Longilinea arvoryzae KOME-1, Previously Described as Members of the Anaerolineaceae (Chloroflexi).</title>
        <authorList>
            <person name="Sekiguchi Y."/>
            <person name="Ohashi A."/>
            <person name="Matsuura N."/>
            <person name="Tourlousse M.D."/>
        </authorList>
    </citation>
    <scope>NUCLEOTIDE SEQUENCE [LARGE SCALE GENOMIC DNA]</scope>
    <source>
        <strain evidence="4">KOME-1</strain>
    </source>
</reference>
<accession>A0A0S7BBR1</accession>
<dbReference type="SUPFAM" id="SSF50447">
    <property type="entry name" value="Translation proteins"/>
    <property type="match status" value="1"/>
</dbReference>
<dbReference type="Pfam" id="PF14492">
    <property type="entry name" value="EFG_III"/>
    <property type="match status" value="1"/>
</dbReference>
<dbReference type="Pfam" id="PF00679">
    <property type="entry name" value="EFG_C"/>
    <property type="match status" value="1"/>
</dbReference>
<dbReference type="InterPro" id="IPR047872">
    <property type="entry name" value="EFG_IV"/>
</dbReference>
<dbReference type="InterPro" id="IPR000795">
    <property type="entry name" value="T_Tr_GTP-bd_dom"/>
</dbReference>
<dbReference type="InterPro" id="IPR035647">
    <property type="entry name" value="EFG_III/V"/>
</dbReference>
<dbReference type="NCBIfam" id="TIGR00231">
    <property type="entry name" value="small_GTP"/>
    <property type="match status" value="1"/>
</dbReference>
<dbReference type="EMBL" id="DF967972">
    <property type="protein sequence ID" value="GAP15260.1"/>
    <property type="molecule type" value="Genomic_DNA"/>
</dbReference>
<dbReference type="Pfam" id="PF00009">
    <property type="entry name" value="GTP_EFTU"/>
    <property type="match status" value="1"/>
</dbReference>
<dbReference type="SUPFAM" id="SSF54980">
    <property type="entry name" value="EF-G C-terminal domain-like"/>
    <property type="match status" value="2"/>
</dbReference>
<dbReference type="RefSeq" id="WP_075074446.1">
    <property type="nucleotide sequence ID" value="NZ_DF967972.1"/>
</dbReference>
<dbReference type="Gene3D" id="3.30.70.240">
    <property type="match status" value="1"/>
</dbReference>
<dbReference type="InterPro" id="IPR020568">
    <property type="entry name" value="Ribosomal_Su5_D2-typ_SF"/>
</dbReference>
<dbReference type="InterPro" id="IPR000640">
    <property type="entry name" value="EFG_V-like"/>
</dbReference>
<dbReference type="AlphaFoldDB" id="A0A0S7BBR1"/>
<dbReference type="PROSITE" id="PS51722">
    <property type="entry name" value="G_TR_2"/>
    <property type="match status" value="1"/>
</dbReference>
<dbReference type="Pfam" id="PF03764">
    <property type="entry name" value="EFG_IV"/>
    <property type="match status" value="1"/>
</dbReference>
<protein>
    <submittedName>
        <fullName evidence="4">Translation elongation factor 2</fullName>
    </submittedName>
</protein>
<dbReference type="InterPro" id="IPR014721">
    <property type="entry name" value="Ribsml_uS5_D2-typ_fold_subgr"/>
</dbReference>
<keyword evidence="5" id="KW-1185">Reference proteome</keyword>
<dbReference type="Gene3D" id="2.40.30.10">
    <property type="entry name" value="Translation factors"/>
    <property type="match status" value="1"/>
</dbReference>
<dbReference type="CDD" id="cd04170">
    <property type="entry name" value="EF-G_bact"/>
    <property type="match status" value="1"/>
</dbReference>
<evidence type="ECO:0000313" key="4">
    <source>
        <dbReference type="EMBL" id="GAP15260.1"/>
    </source>
</evidence>
<dbReference type="InterPro" id="IPR005517">
    <property type="entry name" value="Transl_elong_EFG/EF2_IV"/>
</dbReference>
<dbReference type="InterPro" id="IPR053905">
    <property type="entry name" value="EF-G-like_DII"/>
</dbReference>
<dbReference type="SUPFAM" id="SSF52540">
    <property type="entry name" value="P-loop containing nucleoside triphosphate hydrolases"/>
    <property type="match status" value="1"/>
</dbReference>
<dbReference type="NCBIfam" id="NF009891">
    <property type="entry name" value="PRK13351.1-1"/>
    <property type="match status" value="1"/>
</dbReference>
<proteinExistence type="predicted"/>
<dbReference type="CDD" id="cd03713">
    <property type="entry name" value="EFG_mtEFG_C"/>
    <property type="match status" value="1"/>
</dbReference>
<dbReference type="Gene3D" id="3.40.50.300">
    <property type="entry name" value="P-loop containing nucleotide triphosphate hydrolases"/>
    <property type="match status" value="1"/>
</dbReference>
<dbReference type="Gene3D" id="3.30.70.870">
    <property type="entry name" value="Elongation Factor G (Translational Gtpase), domain 3"/>
    <property type="match status" value="1"/>
</dbReference>
<dbReference type="Pfam" id="PF22042">
    <property type="entry name" value="EF-G_D2"/>
    <property type="match status" value="1"/>
</dbReference>